<accession>A0AAV5VSR4</accession>
<organism evidence="1 2">
    <name type="scientific">Pristionchus fissidentatus</name>
    <dbReference type="NCBI Taxonomy" id="1538716"/>
    <lineage>
        <taxon>Eukaryota</taxon>
        <taxon>Metazoa</taxon>
        <taxon>Ecdysozoa</taxon>
        <taxon>Nematoda</taxon>
        <taxon>Chromadorea</taxon>
        <taxon>Rhabditida</taxon>
        <taxon>Rhabditina</taxon>
        <taxon>Diplogasteromorpha</taxon>
        <taxon>Diplogasteroidea</taxon>
        <taxon>Neodiplogasteridae</taxon>
        <taxon>Pristionchus</taxon>
    </lineage>
</organism>
<proteinExistence type="predicted"/>
<feature type="non-terminal residue" evidence="1">
    <location>
        <position position="1"/>
    </location>
</feature>
<name>A0AAV5VSR4_9BILA</name>
<sequence length="176" mass="20049">LKDEFNEKSLLRLIDHFGNKQLTLYMHDCSLSIERLLSLKSGTELQIIGDVGWSADDALLKRLTINKFRMLRVPVVLKSADTVLDVIEIVSTSDARQDVVVKLPEAQFFSFLTLIGLREEGLIKLPLCEFRVEKHPKIPRDYTLFYKNAAIRVNHRKEDDKTLISLIIDNSVVVGG</sequence>
<dbReference type="EMBL" id="BTSY01000004">
    <property type="protein sequence ID" value="GMT21419.1"/>
    <property type="molecule type" value="Genomic_DNA"/>
</dbReference>
<keyword evidence="2" id="KW-1185">Reference proteome</keyword>
<dbReference type="Proteomes" id="UP001432322">
    <property type="component" value="Unassembled WGS sequence"/>
</dbReference>
<comment type="caution">
    <text evidence="1">The sequence shown here is derived from an EMBL/GenBank/DDBJ whole genome shotgun (WGS) entry which is preliminary data.</text>
</comment>
<dbReference type="AlphaFoldDB" id="A0AAV5VSR4"/>
<protein>
    <submittedName>
        <fullName evidence="1">Uncharacterized protein</fullName>
    </submittedName>
</protein>
<gene>
    <name evidence="1" type="ORF">PFISCL1PPCAC_12716</name>
</gene>
<evidence type="ECO:0000313" key="2">
    <source>
        <dbReference type="Proteomes" id="UP001432322"/>
    </source>
</evidence>
<reference evidence="1" key="1">
    <citation type="submission" date="2023-10" db="EMBL/GenBank/DDBJ databases">
        <title>Genome assembly of Pristionchus species.</title>
        <authorList>
            <person name="Yoshida K."/>
            <person name="Sommer R.J."/>
        </authorList>
    </citation>
    <scope>NUCLEOTIDE SEQUENCE</scope>
    <source>
        <strain evidence="1">RS5133</strain>
    </source>
</reference>
<evidence type="ECO:0000313" key="1">
    <source>
        <dbReference type="EMBL" id="GMT21419.1"/>
    </source>
</evidence>